<dbReference type="Proteomes" id="UP000783686">
    <property type="component" value="Unassembled WGS sequence"/>
</dbReference>
<gene>
    <name evidence="1" type="ORF">BOKJ2_LOCUS11876</name>
</gene>
<dbReference type="EMBL" id="CAJFCW020000005">
    <property type="protein sequence ID" value="CAG9121654.1"/>
    <property type="molecule type" value="Genomic_DNA"/>
</dbReference>
<dbReference type="EMBL" id="CAJFDH010000005">
    <property type="protein sequence ID" value="CAD5226035.1"/>
    <property type="molecule type" value="Genomic_DNA"/>
</dbReference>
<dbReference type="AlphaFoldDB" id="A0A811LFU1"/>
<reference evidence="1" key="1">
    <citation type="submission" date="2020-09" db="EMBL/GenBank/DDBJ databases">
        <authorList>
            <person name="Kikuchi T."/>
        </authorList>
    </citation>
    <scope>NUCLEOTIDE SEQUENCE</scope>
    <source>
        <strain evidence="1">SH1</strain>
    </source>
</reference>
<name>A0A811LFU1_9BILA</name>
<comment type="caution">
    <text evidence="1">The sequence shown here is derived from an EMBL/GenBank/DDBJ whole genome shotgun (WGS) entry which is preliminary data.</text>
</comment>
<evidence type="ECO:0000313" key="1">
    <source>
        <dbReference type="EMBL" id="CAD5226035.1"/>
    </source>
</evidence>
<protein>
    <submittedName>
        <fullName evidence="1">Uncharacterized protein</fullName>
    </submittedName>
</protein>
<proteinExistence type="predicted"/>
<dbReference type="Proteomes" id="UP000614601">
    <property type="component" value="Unassembled WGS sequence"/>
</dbReference>
<sequence length="167" mass="19346">MKTEQKLEKLKLNDAAMFVKDLRDKLQCRMENIDYKGLIYACQLVDPRYASQLSETDFNIALQFMNDHLVEKDVNLQEENRSFDQESSQSSMDLSFLDNELNVKENQNGNNKVSTILLFLEDKLKHFSDSAPYCKDVIRNPSFISSKRKVLLPNDFIICGQAQVKLI</sequence>
<keyword evidence="2" id="KW-1185">Reference proteome</keyword>
<evidence type="ECO:0000313" key="2">
    <source>
        <dbReference type="Proteomes" id="UP000614601"/>
    </source>
</evidence>
<organism evidence="1 2">
    <name type="scientific">Bursaphelenchus okinawaensis</name>
    <dbReference type="NCBI Taxonomy" id="465554"/>
    <lineage>
        <taxon>Eukaryota</taxon>
        <taxon>Metazoa</taxon>
        <taxon>Ecdysozoa</taxon>
        <taxon>Nematoda</taxon>
        <taxon>Chromadorea</taxon>
        <taxon>Rhabditida</taxon>
        <taxon>Tylenchina</taxon>
        <taxon>Tylenchomorpha</taxon>
        <taxon>Aphelenchoidea</taxon>
        <taxon>Aphelenchoididae</taxon>
        <taxon>Bursaphelenchus</taxon>
    </lineage>
</organism>
<accession>A0A811LFU1</accession>